<proteinExistence type="predicted"/>
<feature type="region of interest" description="Disordered" evidence="1">
    <location>
        <begin position="714"/>
        <end position="759"/>
    </location>
</feature>
<organism evidence="2">
    <name type="scientific">Chromera velia CCMP2878</name>
    <dbReference type="NCBI Taxonomy" id="1169474"/>
    <lineage>
        <taxon>Eukaryota</taxon>
        <taxon>Sar</taxon>
        <taxon>Alveolata</taxon>
        <taxon>Colpodellida</taxon>
        <taxon>Chromeraceae</taxon>
        <taxon>Chromera</taxon>
    </lineage>
</organism>
<evidence type="ECO:0000256" key="1">
    <source>
        <dbReference type="SAM" id="MobiDB-lite"/>
    </source>
</evidence>
<gene>
    <name evidence="2" type="ORF">Cvel_7829</name>
</gene>
<dbReference type="EMBL" id="CDMZ01003409">
    <property type="protein sequence ID" value="CEM46245.1"/>
    <property type="molecule type" value="Genomic_DNA"/>
</dbReference>
<reference evidence="2" key="1">
    <citation type="submission" date="2014-11" db="EMBL/GenBank/DDBJ databases">
        <authorList>
            <person name="Otto D Thomas"/>
            <person name="Naeem Raeece"/>
        </authorList>
    </citation>
    <scope>NUCLEOTIDE SEQUENCE</scope>
</reference>
<dbReference type="VEuPathDB" id="CryptoDB:Cvel_7829"/>
<evidence type="ECO:0000313" key="2">
    <source>
        <dbReference type="EMBL" id="CEM46245.1"/>
    </source>
</evidence>
<feature type="compositionally biased region" description="Gly residues" evidence="1">
    <location>
        <begin position="749"/>
        <end position="759"/>
    </location>
</feature>
<sequence length="883" mass="93524">MSSPLHHLYISRLPFSSLVNVLGFVILVLPHFVGRCECALLITNSSVHSFTTNVGDKFFLSVDDVERYQVRDIRCSSLDGTFCSFFPKDFQMTKNSTVVRVGHPLSVAATGVDVASVYMHEGQVTRLTDEDTQAENILSLAVQEALVRIAPEEITLHSEDVKTDWSLYLEGYHGQTGRLHFSSLPPSMTRVPVTFSDGLPQRRVATWQSCWQLMTSRRAFGGGVGTAEGHSNLNFGFGFGGNVGVAPCGEKGSVVFSGPVVFYRLFMAPPPGPIGMGRVRIRGLLEGLLQWETEIVLPSAFRRLEGGKGALSSWFDVFKLSPPAPTQLMRVDEVEISLVGRGGYNPSPSNPSPFPVLIGALDVSALGHPHLSTNHDLYSGAPRSLVASHVAAIEDSVGVSDELSDEEIDLLGAEGGDGVSIEHVHDESFDGIHTAASIRLGRLERGRVRTSEDRAREGGLERMDLALPFTLGVVVRPEAKDPSVIPQSEKERGGVADRLSLTLVFMPMEAPVLTVNDMVIYGHGPIHTKGKVPEEFKGFDFHWRLRNPASSSTRADLNFARQVIANENLIDQFLGGQMEAAMQAAVHAAAEITKGMMGQAPGVIPLTPLFDGAMVPPPQTSMVFKTVIDPTAPPDQFLDLLKQEISAIGAQGGVKPGDGNGLKVEFRIDDLVGGDFPSGGQFPSDDELEAALSEVLLGGEGAFSSLKIIRNDKLEGGGTTGAAETEPEGNLKGAGGGGPGTPGSQAGFPGSGSGVVSGGSGGEPLKDFAGVLKHLTEALSALEGLEGGGLHGGHGSASFAMDMKQCQSYGMARANLKNFLANLGEGRGDAGALEALWVLWVSPLPLAARKLMGALDSGLSGASRLCACICMEPDSVPAGVSFR</sequence>
<feature type="compositionally biased region" description="Gly residues" evidence="1">
    <location>
        <begin position="732"/>
        <end position="741"/>
    </location>
</feature>
<dbReference type="AlphaFoldDB" id="A0A0G4HPS3"/>
<protein>
    <submittedName>
        <fullName evidence="2">Uncharacterized protein</fullName>
    </submittedName>
</protein>
<accession>A0A0G4HPS3</accession>
<name>A0A0G4HPS3_9ALVE</name>